<gene>
    <name evidence="7" type="ORF">AM305_02816</name>
</gene>
<dbReference type="InterPro" id="IPR016160">
    <property type="entry name" value="Ald_DH_CS_CYS"/>
</dbReference>
<dbReference type="FunFam" id="3.40.605.10:FF:000022">
    <property type="entry name" value="Aldehyde dehydrogenase A"/>
    <property type="match status" value="1"/>
</dbReference>
<reference evidence="7 8" key="1">
    <citation type="journal article" date="2010" name="Vet. Microbiol.">
        <title>Production of haemolysins by strains of the Actinobacillus minor/porcitonsillarum complex.</title>
        <authorList>
            <person name="Arya G."/>
            <person name="Niven D.F."/>
        </authorList>
    </citation>
    <scope>NUCLEOTIDE SEQUENCE [LARGE SCALE GENOMIC DNA]</scope>
    <source>
        <strain evidence="7 8">NM305</strain>
    </source>
</reference>
<dbReference type="InterPro" id="IPR016161">
    <property type="entry name" value="Ald_DH/histidinol_DH"/>
</dbReference>
<evidence type="ECO:0000256" key="5">
    <source>
        <dbReference type="RuleBase" id="RU003345"/>
    </source>
</evidence>
<proteinExistence type="inferred from homology"/>
<dbReference type="InterPro" id="IPR015590">
    <property type="entry name" value="Aldehyde_DH_dom"/>
</dbReference>
<sequence length="480" mass="52006">MKTLPMYINGEFVISNSGKTFEVLNPATEEIIGVITKGTVADAQAAIDAAEAAQDAWAALPAIQRAGYLRKIAEGIRGRAEEIAKVISSEMGKILPLARVEVNFTADYIDYMAEWARRYEGEIIQSDRPNEHILLYKKPIGVTTGILPWNFPFFLIARKMAPALVTGNTIVLKPSVDSPINAVLFSEVVHSVGLPKGVFNVVHGSGADVGNELAANPKVGLISLTGSEPAGRKVMEAASQNITKVNLELGGKAPAIVFADADLDLAANAIVASRVINSGQVCNCAERVYVQREVKDQFVTKLVERMQKVRSGNPLEDETLDMGPMVNKQGLDHAQAMVQAAVQAGGRVLTGGKAVEGKGYYFEPTVIDNVDNSMDILRSEIFAPVIPVATFDTVDEVIALANDCEYGLTSSVYTQNINKAMKVVSRLKFGETYVNRENFEAMQGFHAGWRKSGIGGADGKHGLEEYLQTHVVYLQYDEKV</sequence>
<dbReference type="InterPro" id="IPR016162">
    <property type="entry name" value="Ald_DH_N"/>
</dbReference>
<dbReference type="GO" id="GO:0005829">
    <property type="term" value="C:cytosol"/>
    <property type="evidence" value="ECO:0007669"/>
    <property type="project" value="TreeGrafter"/>
</dbReference>
<evidence type="ECO:0000256" key="3">
    <source>
        <dbReference type="ARBA" id="ARBA00023002"/>
    </source>
</evidence>
<comment type="similarity">
    <text evidence="2 5">Belongs to the aldehyde dehydrogenase family.</text>
</comment>
<evidence type="ECO:0000256" key="1">
    <source>
        <dbReference type="ARBA" id="ARBA00004921"/>
    </source>
</evidence>
<comment type="pathway">
    <text evidence="1">Carbohydrate degradation.</text>
</comment>
<feature type="active site" evidence="4">
    <location>
        <position position="248"/>
    </location>
</feature>
<evidence type="ECO:0000259" key="6">
    <source>
        <dbReference type="Pfam" id="PF00171"/>
    </source>
</evidence>
<dbReference type="PROSITE" id="PS00070">
    <property type="entry name" value="ALDEHYDE_DEHYDR_CYS"/>
    <property type="match status" value="1"/>
</dbReference>
<dbReference type="RefSeq" id="WP_005825776.1">
    <property type="nucleotide sequence ID" value="NZ_ACQL01000143.1"/>
</dbReference>
<dbReference type="Gene3D" id="3.40.605.10">
    <property type="entry name" value="Aldehyde Dehydrogenase, Chain A, domain 1"/>
    <property type="match status" value="1"/>
</dbReference>
<organism evidence="7 8">
    <name type="scientific">Actinobacillus minor NM305</name>
    <dbReference type="NCBI Taxonomy" id="637911"/>
    <lineage>
        <taxon>Bacteria</taxon>
        <taxon>Pseudomonadati</taxon>
        <taxon>Pseudomonadota</taxon>
        <taxon>Gammaproteobacteria</taxon>
        <taxon>Pasteurellales</taxon>
        <taxon>Pasteurellaceae</taxon>
        <taxon>Actinobacillus</taxon>
    </lineage>
</organism>
<evidence type="ECO:0000256" key="2">
    <source>
        <dbReference type="ARBA" id="ARBA00009986"/>
    </source>
</evidence>
<dbReference type="PROSITE" id="PS00687">
    <property type="entry name" value="ALDEHYDE_DEHYDR_GLU"/>
    <property type="match status" value="1"/>
</dbReference>
<comment type="caution">
    <text evidence="7">The sequence shown here is derived from an EMBL/GenBank/DDBJ whole genome shotgun (WGS) entry which is preliminary data.</text>
</comment>
<dbReference type="AlphaFoldDB" id="C5S4H6"/>
<protein>
    <submittedName>
        <fullName evidence="7">Aldehyde dehydrogenase A</fullName>
    </submittedName>
</protein>
<dbReference type="eggNOG" id="COG1012">
    <property type="taxonomic scope" value="Bacteria"/>
</dbReference>
<name>C5S4H6_9PAST</name>
<feature type="domain" description="Aldehyde dehydrogenase" evidence="6">
    <location>
        <begin position="15"/>
        <end position="472"/>
    </location>
</feature>
<dbReference type="InterPro" id="IPR016163">
    <property type="entry name" value="Ald_DH_C"/>
</dbReference>
<dbReference type="GO" id="GO:0009450">
    <property type="term" value="P:gamma-aminobutyric acid catabolic process"/>
    <property type="evidence" value="ECO:0007669"/>
    <property type="project" value="TreeGrafter"/>
</dbReference>
<accession>C5S4H6</accession>
<dbReference type="SUPFAM" id="SSF53720">
    <property type="entry name" value="ALDH-like"/>
    <property type="match status" value="1"/>
</dbReference>
<dbReference type="InterPro" id="IPR029510">
    <property type="entry name" value="Ald_DH_CS_GLU"/>
</dbReference>
<dbReference type="GO" id="GO:0004777">
    <property type="term" value="F:succinate-semialdehyde dehydrogenase (NAD+) activity"/>
    <property type="evidence" value="ECO:0007669"/>
    <property type="project" value="TreeGrafter"/>
</dbReference>
<dbReference type="FunFam" id="3.40.309.10:FF:000009">
    <property type="entry name" value="Aldehyde dehydrogenase A"/>
    <property type="match status" value="1"/>
</dbReference>
<dbReference type="NCBIfam" id="NF007497">
    <property type="entry name" value="PRK10090.1"/>
    <property type="match status" value="1"/>
</dbReference>
<dbReference type="Pfam" id="PF00171">
    <property type="entry name" value="Aldedh"/>
    <property type="match status" value="1"/>
</dbReference>
<keyword evidence="3 5" id="KW-0560">Oxidoreductase</keyword>
<dbReference type="CDD" id="cd07088">
    <property type="entry name" value="ALDH_LactADH-AldA"/>
    <property type="match status" value="1"/>
</dbReference>
<dbReference type="EMBL" id="ACQL01000143">
    <property type="protein sequence ID" value="EER46183.1"/>
    <property type="molecule type" value="Genomic_DNA"/>
</dbReference>
<dbReference type="OrthoDB" id="5687308at2"/>
<dbReference type="GO" id="GO:0042802">
    <property type="term" value="F:identical protein binding"/>
    <property type="evidence" value="ECO:0007669"/>
    <property type="project" value="UniProtKB-ARBA"/>
</dbReference>
<dbReference type="GO" id="GO:0004030">
    <property type="term" value="F:aldehyde dehydrogenase [NAD(P)+] activity"/>
    <property type="evidence" value="ECO:0007669"/>
    <property type="project" value="UniProtKB-ARBA"/>
</dbReference>
<dbReference type="Gene3D" id="3.40.309.10">
    <property type="entry name" value="Aldehyde Dehydrogenase, Chain A, domain 2"/>
    <property type="match status" value="1"/>
</dbReference>
<dbReference type="InterPro" id="IPR050740">
    <property type="entry name" value="Aldehyde_DH_Superfamily"/>
</dbReference>
<dbReference type="Proteomes" id="UP000005532">
    <property type="component" value="Unassembled WGS sequence"/>
</dbReference>
<evidence type="ECO:0000313" key="8">
    <source>
        <dbReference type="Proteomes" id="UP000005532"/>
    </source>
</evidence>
<evidence type="ECO:0000313" key="7">
    <source>
        <dbReference type="EMBL" id="EER46183.1"/>
    </source>
</evidence>
<evidence type="ECO:0000256" key="4">
    <source>
        <dbReference type="PROSITE-ProRule" id="PRU10007"/>
    </source>
</evidence>
<dbReference type="PANTHER" id="PTHR43353">
    <property type="entry name" value="SUCCINATE-SEMIALDEHYDE DEHYDROGENASE, MITOCHONDRIAL"/>
    <property type="match status" value="1"/>
</dbReference>
<dbReference type="GO" id="GO:0016052">
    <property type="term" value="P:carbohydrate catabolic process"/>
    <property type="evidence" value="ECO:0007669"/>
    <property type="project" value="UniProtKB-ARBA"/>
</dbReference>
<dbReference type="PANTHER" id="PTHR43353:SF5">
    <property type="entry name" value="SUCCINATE-SEMIALDEHYDE DEHYDROGENASE, MITOCHONDRIAL"/>
    <property type="match status" value="1"/>
</dbReference>